<reference evidence="2" key="1">
    <citation type="journal article" date="2019" name="Int. J. Syst. Evol. Microbiol.">
        <title>The Global Catalogue of Microorganisms (GCM) 10K type strain sequencing project: providing services to taxonomists for standard genome sequencing and annotation.</title>
        <authorList>
            <consortium name="The Broad Institute Genomics Platform"/>
            <consortium name="The Broad Institute Genome Sequencing Center for Infectious Disease"/>
            <person name="Wu L."/>
            <person name="Ma J."/>
        </authorList>
    </citation>
    <scope>NUCLEOTIDE SEQUENCE [LARGE SCALE GENOMIC DNA]</scope>
    <source>
        <strain evidence="2">KCTC 52487</strain>
    </source>
</reference>
<keyword evidence="2" id="KW-1185">Reference proteome</keyword>
<protein>
    <recommendedName>
        <fullName evidence="3">Transposase</fullName>
    </recommendedName>
</protein>
<sequence length="118" mass="13747">MTETFGIAAVVRYLRPFLKRWGFRPDPPRARRGLLRRPAPWSDYRDTSRWTKGGRHVAISVDRSELQVVVWRDGETGVRLDLDCPVHEGRIGGVACMRYFTRETLKCVCDKLEAWVRD</sequence>
<accession>A0ABV6ZWN1</accession>
<dbReference type="RefSeq" id="WP_343165458.1">
    <property type="nucleotide sequence ID" value="NZ_JBHRSV010000008.1"/>
</dbReference>
<gene>
    <name evidence="1" type="ORF">ACFOOR_06740</name>
</gene>
<evidence type="ECO:0008006" key="3">
    <source>
        <dbReference type="Google" id="ProtNLM"/>
    </source>
</evidence>
<organism evidence="1 2">
    <name type="scientific">Hyphobacterium vulgare</name>
    <dbReference type="NCBI Taxonomy" id="1736751"/>
    <lineage>
        <taxon>Bacteria</taxon>
        <taxon>Pseudomonadati</taxon>
        <taxon>Pseudomonadota</taxon>
        <taxon>Alphaproteobacteria</taxon>
        <taxon>Maricaulales</taxon>
        <taxon>Maricaulaceae</taxon>
        <taxon>Hyphobacterium</taxon>
    </lineage>
</organism>
<evidence type="ECO:0000313" key="2">
    <source>
        <dbReference type="Proteomes" id="UP001595379"/>
    </source>
</evidence>
<name>A0ABV6ZWN1_9PROT</name>
<proteinExistence type="predicted"/>
<dbReference type="Proteomes" id="UP001595379">
    <property type="component" value="Unassembled WGS sequence"/>
</dbReference>
<comment type="caution">
    <text evidence="1">The sequence shown here is derived from an EMBL/GenBank/DDBJ whole genome shotgun (WGS) entry which is preliminary data.</text>
</comment>
<dbReference type="EMBL" id="JBHRSV010000008">
    <property type="protein sequence ID" value="MFC2925798.1"/>
    <property type="molecule type" value="Genomic_DNA"/>
</dbReference>
<evidence type="ECO:0000313" key="1">
    <source>
        <dbReference type="EMBL" id="MFC2925798.1"/>
    </source>
</evidence>